<evidence type="ECO:0008006" key="3">
    <source>
        <dbReference type="Google" id="ProtNLM"/>
    </source>
</evidence>
<gene>
    <name evidence="1" type="ORF">ACFO0C_05835</name>
</gene>
<dbReference type="EMBL" id="JBHSBL010000005">
    <property type="protein sequence ID" value="MFC4064442.1"/>
    <property type="molecule type" value="Genomic_DNA"/>
</dbReference>
<organism evidence="1 2">
    <name type="scientific">Actinoplanes subglobosus</name>
    <dbReference type="NCBI Taxonomy" id="1547892"/>
    <lineage>
        <taxon>Bacteria</taxon>
        <taxon>Bacillati</taxon>
        <taxon>Actinomycetota</taxon>
        <taxon>Actinomycetes</taxon>
        <taxon>Micromonosporales</taxon>
        <taxon>Micromonosporaceae</taxon>
        <taxon>Actinoplanes</taxon>
    </lineage>
</organism>
<name>A0ABV8IK66_9ACTN</name>
<keyword evidence="2" id="KW-1185">Reference proteome</keyword>
<dbReference type="Proteomes" id="UP001595867">
    <property type="component" value="Unassembled WGS sequence"/>
</dbReference>
<sequence>MAHTGPITERQRWWIASLGAGNGRAALLAGVTALRLHGLRSSRPAGGDPGPVHVLVPHRLSDRDPPPDVIVHRTRHLAVSDVLRSTSPPSTTPARAMIDAAQWALTDTAAITVIAASFQQRLVTADQVVPLLEVPRRLVRRSVIEAAVRDASGGSESVYEVEFLRLCRRAGLPESSRQSARTDRSGRTRYRDFYFDRWRVQVEIDGAQHMEVRGWHSDIRAGNEAAISGVRLLRFPGWMVRHRPEEVIADVRAALRAAGWRGERSRIRPPRAA</sequence>
<comment type="caution">
    <text evidence="1">The sequence shown here is derived from an EMBL/GenBank/DDBJ whole genome shotgun (WGS) entry which is preliminary data.</text>
</comment>
<protein>
    <recommendedName>
        <fullName evidence="3">DUF559 domain-containing protein</fullName>
    </recommendedName>
</protein>
<evidence type="ECO:0000313" key="2">
    <source>
        <dbReference type="Proteomes" id="UP001595867"/>
    </source>
</evidence>
<accession>A0ABV8IK66</accession>
<evidence type="ECO:0000313" key="1">
    <source>
        <dbReference type="EMBL" id="MFC4064442.1"/>
    </source>
</evidence>
<proteinExistence type="predicted"/>
<dbReference type="RefSeq" id="WP_378065465.1">
    <property type="nucleotide sequence ID" value="NZ_JBHSBL010000005.1"/>
</dbReference>
<reference evidence="2" key="1">
    <citation type="journal article" date="2019" name="Int. J. Syst. Evol. Microbiol.">
        <title>The Global Catalogue of Microorganisms (GCM) 10K type strain sequencing project: providing services to taxonomists for standard genome sequencing and annotation.</title>
        <authorList>
            <consortium name="The Broad Institute Genomics Platform"/>
            <consortium name="The Broad Institute Genome Sequencing Center for Infectious Disease"/>
            <person name="Wu L."/>
            <person name="Ma J."/>
        </authorList>
    </citation>
    <scope>NUCLEOTIDE SEQUENCE [LARGE SCALE GENOMIC DNA]</scope>
    <source>
        <strain evidence="2">TBRC 5832</strain>
    </source>
</reference>